<dbReference type="EMBL" id="JAAMPC010000009">
    <property type="protein sequence ID" value="KAG2291214.1"/>
    <property type="molecule type" value="Genomic_DNA"/>
</dbReference>
<organism evidence="2 3">
    <name type="scientific">Brassica carinata</name>
    <name type="common">Ethiopian mustard</name>
    <name type="synonym">Abyssinian cabbage</name>
    <dbReference type="NCBI Taxonomy" id="52824"/>
    <lineage>
        <taxon>Eukaryota</taxon>
        <taxon>Viridiplantae</taxon>
        <taxon>Streptophyta</taxon>
        <taxon>Embryophyta</taxon>
        <taxon>Tracheophyta</taxon>
        <taxon>Spermatophyta</taxon>
        <taxon>Magnoliopsida</taxon>
        <taxon>eudicotyledons</taxon>
        <taxon>Gunneridae</taxon>
        <taxon>Pentapetalae</taxon>
        <taxon>rosids</taxon>
        <taxon>malvids</taxon>
        <taxon>Brassicales</taxon>
        <taxon>Brassicaceae</taxon>
        <taxon>Brassiceae</taxon>
        <taxon>Brassica</taxon>
    </lineage>
</organism>
<evidence type="ECO:0000256" key="1">
    <source>
        <dbReference type="SAM" id="MobiDB-lite"/>
    </source>
</evidence>
<gene>
    <name evidence="2" type="ORF">Bca52824_037883</name>
</gene>
<reference evidence="2 3" key="1">
    <citation type="submission" date="2020-02" db="EMBL/GenBank/DDBJ databases">
        <authorList>
            <person name="Ma Q."/>
            <person name="Huang Y."/>
            <person name="Song X."/>
            <person name="Pei D."/>
        </authorList>
    </citation>
    <scope>NUCLEOTIDE SEQUENCE [LARGE SCALE GENOMIC DNA]</scope>
    <source>
        <strain evidence="2">Sxm20200214</strain>
        <tissue evidence="2">Leaf</tissue>
    </source>
</reference>
<evidence type="ECO:0000313" key="3">
    <source>
        <dbReference type="Proteomes" id="UP000886595"/>
    </source>
</evidence>
<protein>
    <submittedName>
        <fullName evidence="2">Uncharacterized protein</fullName>
    </submittedName>
</protein>
<proteinExistence type="predicted"/>
<dbReference type="Proteomes" id="UP000886595">
    <property type="component" value="Unassembled WGS sequence"/>
</dbReference>
<sequence length="155" mass="17169">MFLNSLGEGHQHPTYQNVPLQHHARKGSSWKHQNSNRDVMHKAPAFSGKGLPNLFPAASHFKVPWMGSKLTAMEFPGLVAVSILSRTSHLEAAMVRAGKHVIKRPTLQRERRFPGTLQPSGSREKAASARFVTVGSRNQGSLESLIISRRDSQIL</sequence>
<dbReference type="OrthoDB" id="10593355at2759"/>
<comment type="caution">
    <text evidence="2">The sequence shown here is derived from an EMBL/GenBank/DDBJ whole genome shotgun (WGS) entry which is preliminary data.</text>
</comment>
<dbReference type="AlphaFoldDB" id="A0A8X7RLE8"/>
<name>A0A8X7RLE8_BRACI</name>
<evidence type="ECO:0000313" key="2">
    <source>
        <dbReference type="EMBL" id="KAG2291214.1"/>
    </source>
</evidence>
<accession>A0A8X7RLE8</accession>
<keyword evidence="3" id="KW-1185">Reference proteome</keyword>
<feature type="region of interest" description="Disordered" evidence="1">
    <location>
        <begin position="1"/>
        <end position="35"/>
    </location>
</feature>